<dbReference type="Gene3D" id="3.30.530.20">
    <property type="match status" value="2"/>
</dbReference>
<evidence type="ECO:0000313" key="3">
    <source>
        <dbReference type="Proteomes" id="UP001172457"/>
    </source>
</evidence>
<comment type="caution">
    <text evidence="2">The sequence shown here is derived from an EMBL/GenBank/DDBJ whole genome shotgun (WGS) entry which is preliminary data.</text>
</comment>
<dbReference type="PANTHER" id="PTHR32278">
    <property type="entry name" value="F-BOX DOMAIN-CONTAINING PROTEIN"/>
    <property type="match status" value="1"/>
</dbReference>
<dbReference type="Pfam" id="PF14299">
    <property type="entry name" value="PP2"/>
    <property type="match status" value="2"/>
</dbReference>
<dbReference type="AlphaFoldDB" id="A0AA38SRG3"/>
<feature type="region of interest" description="Disordered" evidence="1">
    <location>
        <begin position="1"/>
        <end position="20"/>
    </location>
</feature>
<dbReference type="InterPro" id="IPR025886">
    <property type="entry name" value="PP2-like"/>
</dbReference>
<name>A0AA38SRG3_9ASTR</name>
<accession>A0AA38SRG3</accession>
<dbReference type="InterPro" id="IPR023393">
    <property type="entry name" value="START-like_dom_sf"/>
</dbReference>
<dbReference type="EMBL" id="JARYMX010000008">
    <property type="protein sequence ID" value="KAJ9536933.1"/>
    <property type="molecule type" value="Genomic_DNA"/>
</dbReference>
<proteinExistence type="predicted"/>
<dbReference type="SUPFAM" id="SSF55961">
    <property type="entry name" value="Bet v1-like"/>
    <property type="match status" value="2"/>
</dbReference>
<dbReference type="GO" id="GO:0004864">
    <property type="term" value="F:protein phosphatase inhibitor activity"/>
    <property type="evidence" value="ECO:0007669"/>
    <property type="project" value="UniProtKB-ARBA"/>
</dbReference>
<keyword evidence="3" id="KW-1185">Reference proteome</keyword>
<reference evidence="2" key="1">
    <citation type="submission" date="2023-03" db="EMBL/GenBank/DDBJ databases">
        <title>Chromosome-scale reference genome and RAD-based genetic map of yellow starthistle (Centaurea solstitialis) reveal putative structural variation and QTLs associated with invader traits.</title>
        <authorList>
            <person name="Reatini B."/>
            <person name="Cang F.A."/>
            <person name="Jiang Q."/>
            <person name="Mckibben M.T.W."/>
            <person name="Barker M.S."/>
            <person name="Rieseberg L.H."/>
            <person name="Dlugosch K.M."/>
        </authorList>
    </citation>
    <scope>NUCLEOTIDE SEQUENCE</scope>
    <source>
        <strain evidence="2">CAN-66</strain>
        <tissue evidence="2">Leaf</tissue>
    </source>
</reference>
<protein>
    <submittedName>
        <fullName evidence="2">Uncharacterized protein</fullName>
    </submittedName>
</protein>
<gene>
    <name evidence="2" type="ORF">OSB04_029666</name>
</gene>
<evidence type="ECO:0000313" key="2">
    <source>
        <dbReference type="EMBL" id="KAJ9536933.1"/>
    </source>
</evidence>
<dbReference type="InterPro" id="IPR019587">
    <property type="entry name" value="Polyketide_cyclase/dehydratase"/>
</dbReference>
<sequence>MMEKKSNTTSTATSRPSPLEDTMKTFRNLITPRALTDAEFYELNFVVTEFHKYNLRSTQCSSLLAQHIHAPPDIVWSVIRQFDKPQIYKHFIKSCSVKEGSRIAEGCTRDVIVISGLPAATSTERLDLLDDERQVMAFTIIGGEHRLRNYRAVMTVHGIKVEESSSMETIVLESYIVDVPEGNTVEDTQFFADTVVKLNLQKLASVTEAMARDGIAAAFFWINNDGKICILISVTRFLDVNEALNATWEFQHDSISRFSMVAKYSYRNCYKITCQIKTGMSSLGTMYAASLVLKHRNWTNHFQLTTVKWRTQELSVYSTHAAVLIEKDENTPANETWYKIKMWHFITHVRDAHFDIEIEEISNLEYQDATFLIQGIQFEPLQTAQHNHQESGSLVGDAYWEKKLPKDYQHYVYMSNNYLHYTTKKELYFLLCDGFLGYSGKLWFSLCKSTGGICSMLPASEILLSQNYDYQSLDTLSLSESKFGEVKKLKGTDEYRFTCKLRSPMFSRRHAYACHLVFKFADNNIQLDETRKSTICYSLDGDPQTIDFLNFNFLPSMNIPTIKQKNDYGLHDSTTKGIDVPDFRTYHAQEGWMQQRDDGWMEIILCKPLHKLKDRKLLEREGSRIAEGCTRDVIVIYGLLAATSTERLDLLDDARHVMPFTIIGCEHRLRNYRAVMTVHGIKVEESSSLETIVLDPYKLDVLKGNTVEYTQFFADTVVKLNLQKWRL</sequence>
<evidence type="ECO:0000256" key="1">
    <source>
        <dbReference type="SAM" id="MobiDB-lite"/>
    </source>
</evidence>
<dbReference type="PANTHER" id="PTHR32278:SF111">
    <property type="entry name" value="F-BOX PROTEIN PP2-B12-RELATED"/>
    <property type="match status" value="1"/>
</dbReference>
<dbReference type="Pfam" id="PF10604">
    <property type="entry name" value="Polyketide_cyc2"/>
    <property type="match status" value="1"/>
</dbReference>
<dbReference type="CDD" id="cd07821">
    <property type="entry name" value="PYR_PYL_RCAR_like"/>
    <property type="match status" value="1"/>
</dbReference>
<dbReference type="Proteomes" id="UP001172457">
    <property type="component" value="Chromosome 8"/>
</dbReference>
<organism evidence="2 3">
    <name type="scientific">Centaurea solstitialis</name>
    <name type="common">yellow star-thistle</name>
    <dbReference type="NCBI Taxonomy" id="347529"/>
    <lineage>
        <taxon>Eukaryota</taxon>
        <taxon>Viridiplantae</taxon>
        <taxon>Streptophyta</taxon>
        <taxon>Embryophyta</taxon>
        <taxon>Tracheophyta</taxon>
        <taxon>Spermatophyta</taxon>
        <taxon>Magnoliopsida</taxon>
        <taxon>eudicotyledons</taxon>
        <taxon>Gunneridae</taxon>
        <taxon>Pentapetalae</taxon>
        <taxon>asterids</taxon>
        <taxon>campanulids</taxon>
        <taxon>Asterales</taxon>
        <taxon>Asteraceae</taxon>
        <taxon>Carduoideae</taxon>
        <taxon>Cardueae</taxon>
        <taxon>Centaureinae</taxon>
        <taxon>Centaurea</taxon>
    </lineage>
</organism>
<feature type="compositionally biased region" description="Polar residues" evidence="1">
    <location>
        <begin position="7"/>
        <end position="16"/>
    </location>
</feature>